<dbReference type="InterPro" id="IPR013570">
    <property type="entry name" value="Tscrpt_reg_YsiA_C"/>
</dbReference>
<dbReference type="InterPro" id="IPR009057">
    <property type="entry name" value="Homeodomain-like_sf"/>
</dbReference>
<evidence type="ECO:0000256" key="1">
    <source>
        <dbReference type="ARBA" id="ARBA00023125"/>
    </source>
</evidence>
<reference evidence="3" key="1">
    <citation type="journal article" date="2015" name="Nature">
        <title>Complex archaea that bridge the gap between prokaryotes and eukaryotes.</title>
        <authorList>
            <person name="Spang A."/>
            <person name="Saw J.H."/>
            <person name="Jorgensen S.L."/>
            <person name="Zaremba-Niedzwiedzka K."/>
            <person name="Martijn J."/>
            <person name="Lind A.E."/>
            <person name="van Eijk R."/>
            <person name="Schleper C."/>
            <person name="Guy L."/>
            <person name="Ettema T.J."/>
        </authorList>
    </citation>
    <scope>NUCLEOTIDE SEQUENCE</scope>
</reference>
<dbReference type="InterPro" id="IPR036271">
    <property type="entry name" value="Tet_transcr_reg_TetR-rel_C_sf"/>
</dbReference>
<proteinExistence type="predicted"/>
<name>A0A0F9KW29_9ZZZZ</name>
<dbReference type="SUPFAM" id="SSF48498">
    <property type="entry name" value="Tetracyclin repressor-like, C-terminal domain"/>
    <property type="match status" value="1"/>
</dbReference>
<gene>
    <name evidence="3" type="ORF">LCGC14_1585850</name>
</gene>
<evidence type="ECO:0000259" key="2">
    <source>
        <dbReference type="PROSITE" id="PS50977"/>
    </source>
</evidence>
<evidence type="ECO:0000313" key="3">
    <source>
        <dbReference type="EMBL" id="KKM26328.1"/>
    </source>
</evidence>
<dbReference type="PANTHER" id="PTHR30328:SF54">
    <property type="entry name" value="HTH-TYPE TRANSCRIPTIONAL REPRESSOR SCO4008"/>
    <property type="match status" value="1"/>
</dbReference>
<dbReference type="InterPro" id="IPR001647">
    <property type="entry name" value="HTH_TetR"/>
</dbReference>
<dbReference type="SUPFAM" id="SSF46689">
    <property type="entry name" value="Homeodomain-like"/>
    <property type="match status" value="1"/>
</dbReference>
<accession>A0A0F9KW29</accession>
<dbReference type="Gene3D" id="1.10.357.10">
    <property type="entry name" value="Tetracycline Repressor, domain 2"/>
    <property type="match status" value="1"/>
</dbReference>
<protein>
    <recommendedName>
        <fullName evidence="2">HTH tetR-type domain-containing protein</fullName>
    </recommendedName>
</protein>
<organism evidence="3">
    <name type="scientific">marine sediment metagenome</name>
    <dbReference type="NCBI Taxonomy" id="412755"/>
    <lineage>
        <taxon>unclassified sequences</taxon>
        <taxon>metagenomes</taxon>
        <taxon>ecological metagenomes</taxon>
    </lineage>
</organism>
<sequence>MRREESSTRTLKRILEAAEGEFGGHGFAGARMERIARRAGVNKASLYYHVGGKQALYKKVLMDILPDLKGSMTDELEAAQGARERMAVFIRMLADTIALRESISKILLSELARGFKSMPQEVVIRLKGLFSIFRGIVIEGKEAGVFRSDYNPHVGHAMAMGGFLLISAGRAGRGIQDIQADPGFSYQPPVLRFSCGELAEEVLRYMLVAMVSNAGMP</sequence>
<dbReference type="Pfam" id="PF08359">
    <property type="entry name" value="TetR_C_4"/>
    <property type="match status" value="1"/>
</dbReference>
<comment type="caution">
    <text evidence="3">The sequence shown here is derived from an EMBL/GenBank/DDBJ whole genome shotgun (WGS) entry which is preliminary data.</text>
</comment>
<dbReference type="Gene3D" id="1.10.10.60">
    <property type="entry name" value="Homeodomain-like"/>
    <property type="match status" value="1"/>
</dbReference>
<dbReference type="PANTHER" id="PTHR30328">
    <property type="entry name" value="TRANSCRIPTIONAL REPRESSOR"/>
    <property type="match status" value="1"/>
</dbReference>
<dbReference type="EMBL" id="LAZR01012535">
    <property type="protein sequence ID" value="KKM26328.1"/>
    <property type="molecule type" value="Genomic_DNA"/>
</dbReference>
<dbReference type="InterPro" id="IPR050109">
    <property type="entry name" value="HTH-type_TetR-like_transc_reg"/>
</dbReference>
<feature type="domain" description="HTH tetR-type" evidence="2">
    <location>
        <begin position="8"/>
        <end position="68"/>
    </location>
</feature>
<dbReference type="Pfam" id="PF00440">
    <property type="entry name" value="TetR_N"/>
    <property type="match status" value="1"/>
</dbReference>
<keyword evidence="1" id="KW-0238">DNA-binding</keyword>
<dbReference type="PROSITE" id="PS50977">
    <property type="entry name" value="HTH_TETR_2"/>
    <property type="match status" value="1"/>
</dbReference>
<dbReference type="GO" id="GO:0003677">
    <property type="term" value="F:DNA binding"/>
    <property type="evidence" value="ECO:0007669"/>
    <property type="project" value="UniProtKB-KW"/>
</dbReference>
<dbReference type="AlphaFoldDB" id="A0A0F9KW29"/>
<dbReference type="PRINTS" id="PR00455">
    <property type="entry name" value="HTHTETR"/>
</dbReference>